<dbReference type="Proteomes" id="UP000886653">
    <property type="component" value="Unassembled WGS sequence"/>
</dbReference>
<gene>
    <name evidence="1" type="ORF">CROQUDRAFT_98562</name>
</gene>
<evidence type="ECO:0000313" key="2">
    <source>
        <dbReference type="Proteomes" id="UP000886653"/>
    </source>
</evidence>
<evidence type="ECO:0000313" key="1">
    <source>
        <dbReference type="EMBL" id="KAG0141637.1"/>
    </source>
</evidence>
<proteinExistence type="predicted"/>
<reference evidence="1" key="1">
    <citation type="submission" date="2013-11" db="EMBL/GenBank/DDBJ databases">
        <title>Genome sequence of the fusiform rust pathogen reveals effectors for host alternation and coevolution with pine.</title>
        <authorList>
            <consortium name="DOE Joint Genome Institute"/>
            <person name="Smith K."/>
            <person name="Pendleton A."/>
            <person name="Kubisiak T."/>
            <person name="Anderson C."/>
            <person name="Salamov A."/>
            <person name="Aerts A."/>
            <person name="Riley R."/>
            <person name="Clum A."/>
            <person name="Lindquist E."/>
            <person name="Ence D."/>
            <person name="Campbell M."/>
            <person name="Kronenberg Z."/>
            <person name="Feau N."/>
            <person name="Dhillon B."/>
            <person name="Hamelin R."/>
            <person name="Burleigh J."/>
            <person name="Smith J."/>
            <person name="Yandell M."/>
            <person name="Nelson C."/>
            <person name="Grigoriev I."/>
            <person name="Davis J."/>
        </authorList>
    </citation>
    <scope>NUCLEOTIDE SEQUENCE</scope>
    <source>
        <strain evidence="1">G11</strain>
    </source>
</reference>
<comment type="caution">
    <text evidence="1">The sequence shown here is derived from an EMBL/GenBank/DDBJ whole genome shotgun (WGS) entry which is preliminary data.</text>
</comment>
<dbReference type="EMBL" id="MU167378">
    <property type="protein sequence ID" value="KAG0141637.1"/>
    <property type="molecule type" value="Genomic_DNA"/>
</dbReference>
<organism evidence="1 2">
    <name type="scientific">Cronartium quercuum f. sp. fusiforme G11</name>
    <dbReference type="NCBI Taxonomy" id="708437"/>
    <lineage>
        <taxon>Eukaryota</taxon>
        <taxon>Fungi</taxon>
        <taxon>Dikarya</taxon>
        <taxon>Basidiomycota</taxon>
        <taxon>Pucciniomycotina</taxon>
        <taxon>Pucciniomycetes</taxon>
        <taxon>Pucciniales</taxon>
        <taxon>Coleosporiaceae</taxon>
        <taxon>Cronartium</taxon>
    </lineage>
</organism>
<dbReference type="AlphaFoldDB" id="A0A9P6T738"/>
<protein>
    <submittedName>
        <fullName evidence="1">Uncharacterized protein</fullName>
    </submittedName>
</protein>
<accession>A0A9P6T738</accession>
<keyword evidence="2" id="KW-1185">Reference proteome</keyword>
<name>A0A9P6T738_9BASI</name>
<sequence length="89" mass="10302">MTLTKLPHPVRNYLTLLVRGLITLLVCTGPAARSFSLQANFLAACINQGPLSFCSFQSHGLLEDQTNDLKRWLVWLYILRYIYEIEQRF</sequence>